<sequence>MEYTDVLHLGSRIIRSTVVSNGSYSPILAQIALRRIQENSCIPKQTGFFGGYQSEYNPDSRGIHLMDPSTGRVSSLSDLINGIRFPVGVTSENKIFVFDCLSSDVYLSEDYEAASGR</sequence>
<dbReference type="WBParaSite" id="HDID_0001087301-mRNA-1">
    <property type="protein sequence ID" value="HDID_0001087301-mRNA-1"/>
    <property type="gene ID" value="HDID_0001087301"/>
</dbReference>
<accession>A0A0R3SYM8</accession>
<evidence type="ECO:0000313" key="1">
    <source>
        <dbReference type="EMBL" id="VDL64208.1"/>
    </source>
</evidence>
<reference evidence="3" key="1">
    <citation type="submission" date="2017-02" db="UniProtKB">
        <authorList>
            <consortium name="WormBaseParasite"/>
        </authorList>
    </citation>
    <scope>IDENTIFICATION</scope>
</reference>
<evidence type="ECO:0000313" key="3">
    <source>
        <dbReference type="WBParaSite" id="HDID_0001087301-mRNA-1"/>
    </source>
</evidence>
<dbReference type="EMBL" id="UYSG01012045">
    <property type="protein sequence ID" value="VDL64208.1"/>
    <property type="molecule type" value="Genomic_DNA"/>
</dbReference>
<name>A0A0R3SYM8_HYMDI</name>
<organism evidence="3">
    <name type="scientific">Hymenolepis diminuta</name>
    <name type="common">Rat tapeworm</name>
    <dbReference type="NCBI Taxonomy" id="6216"/>
    <lineage>
        <taxon>Eukaryota</taxon>
        <taxon>Metazoa</taxon>
        <taxon>Spiralia</taxon>
        <taxon>Lophotrochozoa</taxon>
        <taxon>Platyhelminthes</taxon>
        <taxon>Cestoda</taxon>
        <taxon>Eucestoda</taxon>
        <taxon>Cyclophyllidea</taxon>
        <taxon>Hymenolepididae</taxon>
        <taxon>Hymenolepis</taxon>
    </lineage>
</organism>
<dbReference type="Proteomes" id="UP000274504">
    <property type="component" value="Unassembled WGS sequence"/>
</dbReference>
<evidence type="ECO:0000313" key="2">
    <source>
        <dbReference type="Proteomes" id="UP000274504"/>
    </source>
</evidence>
<proteinExistence type="predicted"/>
<dbReference type="AlphaFoldDB" id="A0A0R3SYM8"/>
<reference evidence="1 2" key="2">
    <citation type="submission" date="2018-11" db="EMBL/GenBank/DDBJ databases">
        <authorList>
            <consortium name="Pathogen Informatics"/>
        </authorList>
    </citation>
    <scope>NUCLEOTIDE SEQUENCE [LARGE SCALE GENOMIC DNA]</scope>
</reference>
<gene>
    <name evidence="1" type="ORF">HDID_LOCUS10871</name>
</gene>
<protein>
    <submittedName>
        <fullName evidence="3">Str_synth domain-containing protein</fullName>
    </submittedName>
</protein>